<dbReference type="Pfam" id="PF01019">
    <property type="entry name" value="G_glu_transpept"/>
    <property type="match status" value="1"/>
</dbReference>
<reference evidence="7 8" key="1">
    <citation type="submission" date="2016-01" db="EMBL/GenBank/DDBJ databases">
        <title>Annotation of Pseudomonas oryzihabitans USDA-ARS-USMARC-56511.</title>
        <authorList>
            <person name="Harhay G.P."/>
            <person name="Harhay D.M."/>
            <person name="Smith T.P.L."/>
            <person name="Bono J.L."/>
            <person name="Heaton M.P."/>
            <person name="Clawson M.L."/>
            <person name="Chitko-Mckown C.G."/>
            <person name="Capik S.F."/>
            <person name="DeDonder K.D."/>
            <person name="Apley M.D."/>
            <person name="Lubbers B.V."/>
            <person name="White B.J."/>
            <person name="Larson R.L."/>
        </authorList>
    </citation>
    <scope>NUCLEOTIDE SEQUENCE [LARGE SCALE GENOMIC DNA]</scope>
    <source>
        <strain evidence="7 8">USDA-ARS-USMARC-56511</strain>
    </source>
</reference>
<organism evidence="7 8">
    <name type="scientific">Pseudomonas oryzihabitans</name>
    <dbReference type="NCBI Taxonomy" id="47885"/>
    <lineage>
        <taxon>Bacteria</taxon>
        <taxon>Pseudomonadati</taxon>
        <taxon>Pseudomonadota</taxon>
        <taxon>Gammaproteobacteria</taxon>
        <taxon>Pseudomonadales</taxon>
        <taxon>Pseudomonadaceae</taxon>
        <taxon>Pseudomonas</taxon>
    </lineage>
</organism>
<keyword evidence="2 7" id="KW-0808">Transferase</keyword>
<dbReference type="OrthoDB" id="5297205at2"/>
<dbReference type="PRINTS" id="PR01210">
    <property type="entry name" value="GGTRANSPTASE"/>
</dbReference>
<name>A0A0U4WK38_9PSED</name>
<dbReference type="AlphaFoldDB" id="A0A0U4WK38"/>
<dbReference type="PROSITE" id="PS51257">
    <property type="entry name" value="PROKAR_LIPOPROTEIN"/>
    <property type="match status" value="1"/>
</dbReference>
<feature type="signal peptide" evidence="6">
    <location>
        <begin position="1"/>
        <end position="22"/>
    </location>
</feature>
<protein>
    <submittedName>
        <fullName evidence="7">Gamma-glutamyltransferase</fullName>
    </submittedName>
</protein>
<dbReference type="InterPro" id="IPR029055">
    <property type="entry name" value="Ntn_hydrolases_N"/>
</dbReference>
<gene>
    <name evidence="7" type="ORF">APT59_11445</name>
</gene>
<proteinExistence type="inferred from homology"/>
<dbReference type="SUPFAM" id="SSF56235">
    <property type="entry name" value="N-terminal nucleophile aminohydrolases (Ntn hydrolases)"/>
    <property type="match status" value="1"/>
</dbReference>
<dbReference type="GO" id="GO:0016787">
    <property type="term" value="F:hydrolase activity"/>
    <property type="evidence" value="ECO:0007669"/>
    <property type="project" value="UniProtKB-KW"/>
</dbReference>
<dbReference type="EMBL" id="CP013987">
    <property type="protein sequence ID" value="ALZ84780.1"/>
    <property type="molecule type" value="Genomic_DNA"/>
</dbReference>
<evidence type="ECO:0000256" key="6">
    <source>
        <dbReference type="SAM" id="SignalP"/>
    </source>
</evidence>
<accession>A0A0U4WK38</accession>
<evidence type="ECO:0000256" key="4">
    <source>
        <dbReference type="ARBA" id="ARBA00023145"/>
    </source>
</evidence>
<dbReference type="PANTHER" id="PTHR43199">
    <property type="entry name" value="GLUTATHIONE HYDROLASE"/>
    <property type="match status" value="1"/>
</dbReference>
<evidence type="ECO:0000313" key="8">
    <source>
        <dbReference type="Proteomes" id="UP000064137"/>
    </source>
</evidence>
<sequence length="598" mass="63347">MLRTPRTILTPLFLSLILAACSQSREIPLPTAPEAGSGYRTGLTASEATRQMAAAANPLAAEAGREILRRGGSAIDAAIAMQAVLTLVEPQSSGIGGGAFLLYWDGHRVQAYDGRETAPAGATENLFLHADGSPMAFEEARIGGRSVGVPGVLRALELAHRDHGKLAWQSLFEPAIRLAREGFPLSPRLHNQLLHDPFLRQSPGMAALYLDAQGQVKPVGTRLRNPELADTLALIAKEGAAALYRGDLAKAIATAVQGSPNPGSLSLKDLAGYRAKVRTPLCTDYQRWRVCGMPPPAGGITVAQTLGILQALEARDPAWALAPLRPVPTALPAAQEPRPEAVHLISEAERLAYADRAQYVADPDLVPVNVSGLLDSGYLASRAQQVGERSLGKAAPGTPPGPTLAWAPDRSPLRISTSQVVAADAWGGALSMTTTVESYFGSHLMVKGFMLNNQLTDFSFVPREKGLPVANRVEPGKRPRSTMSPTLVFDRQSGDLVAALGSPGGSQIAGYVVKTLVGLLDWQLDPQSAAGLPNFGSRNGPTELERGETTPALRQALEQRGHQLREDEMTSGIQVIRRVGSGWQGGADPRREGAALGD</sequence>
<dbReference type="RefSeq" id="WP_059314955.1">
    <property type="nucleotide sequence ID" value="NZ_CP013987.1"/>
</dbReference>
<dbReference type="InterPro" id="IPR043137">
    <property type="entry name" value="GGT_ssub_C"/>
</dbReference>
<dbReference type="Gene3D" id="1.10.246.130">
    <property type="match status" value="1"/>
</dbReference>
<keyword evidence="3" id="KW-0378">Hydrolase</keyword>
<dbReference type="GO" id="GO:0016740">
    <property type="term" value="F:transferase activity"/>
    <property type="evidence" value="ECO:0007669"/>
    <property type="project" value="UniProtKB-KW"/>
</dbReference>
<dbReference type="Proteomes" id="UP000064137">
    <property type="component" value="Chromosome"/>
</dbReference>
<comment type="similarity">
    <text evidence="1">Belongs to the gamma-glutamyltransferase family.</text>
</comment>
<evidence type="ECO:0000256" key="3">
    <source>
        <dbReference type="ARBA" id="ARBA00022801"/>
    </source>
</evidence>
<dbReference type="Gene3D" id="3.60.20.40">
    <property type="match status" value="1"/>
</dbReference>
<dbReference type="InterPro" id="IPR043138">
    <property type="entry name" value="GGT_lsub"/>
</dbReference>
<feature type="chain" id="PRO_5006853539" evidence="6">
    <location>
        <begin position="23"/>
        <end position="598"/>
    </location>
</feature>
<evidence type="ECO:0000256" key="1">
    <source>
        <dbReference type="ARBA" id="ARBA00009381"/>
    </source>
</evidence>
<evidence type="ECO:0000256" key="2">
    <source>
        <dbReference type="ARBA" id="ARBA00022679"/>
    </source>
</evidence>
<feature type="region of interest" description="Disordered" evidence="5">
    <location>
        <begin position="389"/>
        <end position="409"/>
    </location>
</feature>
<evidence type="ECO:0000313" key="7">
    <source>
        <dbReference type="EMBL" id="ALZ84780.1"/>
    </source>
</evidence>
<dbReference type="KEGG" id="por:APT59_11445"/>
<dbReference type="PANTHER" id="PTHR43199:SF1">
    <property type="entry name" value="GLUTATHIONE HYDROLASE PROENZYME"/>
    <property type="match status" value="1"/>
</dbReference>
<dbReference type="InterPro" id="IPR051792">
    <property type="entry name" value="GGT_bact"/>
</dbReference>
<keyword evidence="4" id="KW-0865">Zymogen</keyword>
<keyword evidence="6" id="KW-0732">Signal</keyword>
<evidence type="ECO:0000256" key="5">
    <source>
        <dbReference type="SAM" id="MobiDB-lite"/>
    </source>
</evidence>